<name>A0A6J8DR62_MYTCO</name>
<dbReference type="InterPro" id="IPR000477">
    <property type="entry name" value="RT_dom"/>
</dbReference>
<proteinExistence type="predicted"/>
<reference evidence="2 3" key="1">
    <citation type="submission" date="2020-06" db="EMBL/GenBank/DDBJ databases">
        <authorList>
            <person name="Li R."/>
            <person name="Bekaert M."/>
        </authorList>
    </citation>
    <scope>NUCLEOTIDE SEQUENCE [LARGE SCALE GENOMIC DNA]</scope>
    <source>
        <strain evidence="3">wild</strain>
    </source>
</reference>
<keyword evidence="3" id="KW-1185">Reference proteome</keyword>
<evidence type="ECO:0000313" key="3">
    <source>
        <dbReference type="Proteomes" id="UP000507470"/>
    </source>
</evidence>
<accession>A0A6J8DR62</accession>
<dbReference type="Pfam" id="PF00078">
    <property type="entry name" value="RVT_1"/>
    <property type="match status" value="1"/>
</dbReference>
<dbReference type="AlphaFoldDB" id="A0A6J8DR62"/>
<evidence type="ECO:0000313" key="2">
    <source>
        <dbReference type="EMBL" id="CAC5409991.1"/>
    </source>
</evidence>
<dbReference type="InterPro" id="IPR052560">
    <property type="entry name" value="RdDP_mobile_element"/>
</dbReference>
<organism evidence="2 3">
    <name type="scientific">Mytilus coruscus</name>
    <name type="common">Sea mussel</name>
    <dbReference type="NCBI Taxonomy" id="42192"/>
    <lineage>
        <taxon>Eukaryota</taxon>
        <taxon>Metazoa</taxon>
        <taxon>Spiralia</taxon>
        <taxon>Lophotrochozoa</taxon>
        <taxon>Mollusca</taxon>
        <taxon>Bivalvia</taxon>
        <taxon>Autobranchia</taxon>
        <taxon>Pteriomorphia</taxon>
        <taxon>Mytilida</taxon>
        <taxon>Mytiloidea</taxon>
        <taxon>Mytilidae</taxon>
        <taxon>Mytilinae</taxon>
        <taxon>Mytilus</taxon>
    </lineage>
</organism>
<dbReference type="PROSITE" id="PS50878">
    <property type="entry name" value="RT_POL"/>
    <property type="match status" value="1"/>
</dbReference>
<feature type="domain" description="Reverse transcriptase" evidence="1">
    <location>
        <begin position="1"/>
        <end position="217"/>
    </location>
</feature>
<dbReference type="Proteomes" id="UP000507470">
    <property type="component" value="Unassembled WGS sequence"/>
</dbReference>
<dbReference type="OrthoDB" id="6283029at2759"/>
<evidence type="ECO:0000259" key="1">
    <source>
        <dbReference type="PROSITE" id="PS50878"/>
    </source>
</evidence>
<dbReference type="PANTHER" id="PTHR36688">
    <property type="entry name" value="ENDO/EXONUCLEASE/PHOSPHATASE DOMAIN-CONTAINING PROTEIN"/>
    <property type="match status" value="1"/>
</dbReference>
<dbReference type="EMBL" id="CACVKT020007664">
    <property type="protein sequence ID" value="CAC5409991.1"/>
    <property type="molecule type" value="Genomic_DNA"/>
</dbReference>
<sequence>MQMYLKSGNIIEHEQTGFRQYKSTEDQTTHLSQEEEDAFQSKKVTLAVFVDLQRAFDKVWKDRLLAKVLRYGISGRMYKWTKSYLYNRRARVLVDGQCGRKVLLKQGVPQGGILPPTLFKLFMNNLVPELPKGVQSALYADDPVLWCSREYATTAKYRIQTALDRIVTWAKQWCVTINRAKTIGTLFTLFPKTQSVRLIVDDTPLMEDQQTYLWVNFDKRMTWKQNITSTEAKLRRQLKIMRKLAGTKWDANEKS</sequence>
<gene>
    <name evidence="2" type="ORF">MCOR_43201</name>
</gene>
<dbReference type="PANTHER" id="PTHR36688:SF1">
    <property type="entry name" value="ENDONUCLEASE_EXONUCLEASE_PHOSPHATASE DOMAIN-CONTAINING PROTEIN"/>
    <property type="match status" value="1"/>
</dbReference>
<protein>
    <recommendedName>
        <fullName evidence="1">Reverse transcriptase domain-containing protein</fullName>
    </recommendedName>
</protein>